<feature type="domain" description="DmsR-like N-terminal" evidence="4">
    <location>
        <begin position="1"/>
        <end position="143"/>
    </location>
</feature>
<evidence type="ECO:0000256" key="1">
    <source>
        <dbReference type="ARBA" id="ARBA00023015"/>
    </source>
</evidence>
<dbReference type="EMBL" id="RKLQ01000001">
    <property type="protein sequence ID" value="MBX0302143.1"/>
    <property type="molecule type" value="Genomic_DNA"/>
</dbReference>
<dbReference type="Pfam" id="PF04967">
    <property type="entry name" value="HTH_10"/>
    <property type="match status" value="1"/>
</dbReference>
<dbReference type="Proteomes" id="UP000783863">
    <property type="component" value="Unassembled WGS sequence"/>
</dbReference>
<evidence type="ECO:0000313" key="6">
    <source>
        <dbReference type="Proteomes" id="UP000783863"/>
    </source>
</evidence>
<dbReference type="Pfam" id="PF24277">
    <property type="entry name" value="DmsR_N"/>
    <property type="match status" value="1"/>
</dbReference>
<accession>A0A8J8C9P1</accession>
<keyword evidence="2" id="KW-0804">Transcription</keyword>
<sequence length="218" mass="24081">MVDDILAEVAVFNPQACYVQPNATEDWSVSTVSRSGLGGSDGEVVEEFTLSGGSDVDPPPRETDTAERVFSYDSEHVYRFSRPADQGCVCERVEREGCVVQNVTADEDSLAVTFLVEDTETLRAVIDTLEETGESVRLRRLVENPRGESSGRPTVLDRDVLTGRQREALECAYEMGYFEHPREVSAGEVADRLDITTSTFTEHLAAAQRKLLDDLLEA</sequence>
<feature type="domain" description="HTH bat-type" evidence="3">
    <location>
        <begin position="161"/>
        <end position="212"/>
    </location>
</feature>
<protein>
    <submittedName>
        <fullName evidence="5">Helix-turn-helix domain-containing protein</fullName>
    </submittedName>
</protein>
<dbReference type="RefSeq" id="WP_220586392.1">
    <property type="nucleotide sequence ID" value="NZ_RKLQ01000001.1"/>
</dbReference>
<proteinExistence type="predicted"/>
<keyword evidence="6" id="KW-1185">Reference proteome</keyword>
<dbReference type="PANTHER" id="PTHR34236:SF1">
    <property type="entry name" value="DIMETHYL SULFOXIDE REDUCTASE TRANSCRIPTIONAL ACTIVATOR"/>
    <property type="match status" value="1"/>
</dbReference>
<dbReference type="InterPro" id="IPR036388">
    <property type="entry name" value="WH-like_DNA-bd_sf"/>
</dbReference>
<evidence type="ECO:0000313" key="5">
    <source>
        <dbReference type="EMBL" id="MBX0302143.1"/>
    </source>
</evidence>
<evidence type="ECO:0000259" key="3">
    <source>
        <dbReference type="Pfam" id="PF04967"/>
    </source>
</evidence>
<dbReference type="InterPro" id="IPR007050">
    <property type="entry name" value="HTH_bacterioopsin"/>
</dbReference>
<evidence type="ECO:0000259" key="4">
    <source>
        <dbReference type="Pfam" id="PF24277"/>
    </source>
</evidence>
<dbReference type="PANTHER" id="PTHR34236">
    <property type="entry name" value="DIMETHYL SULFOXIDE REDUCTASE TRANSCRIPTIONAL ACTIVATOR"/>
    <property type="match status" value="1"/>
</dbReference>
<keyword evidence="1" id="KW-0805">Transcription regulation</keyword>
<comment type="caution">
    <text evidence="5">The sequence shown here is derived from an EMBL/GenBank/DDBJ whole genome shotgun (WGS) entry which is preliminary data.</text>
</comment>
<organism evidence="5 6">
    <name type="scientific">Haloarcula salinisoli</name>
    <dbReference type="NCBI Taxonomy" id="2487746"/>
    <lineage>
        <taxon>Archaea</taxon>
        <taxon>Methanobacteriati</taxon>
        <taxon>Methanobacteriota</taxon>
        <taxon>Stenosarchaea group</taxon>
        <taxon>Halobacteria</taxon>
        <taxon>Halobacteriales</taxon>
        <taxon>Haloarculaceae</taxon>
        <taxon>Haloarcula</taxon>
    </lineage>
</organism>
<gene>
    <name evidence="5" type="ORF">EGD98_00505</name>
</gene>
<dbReference type="InterPro" id="IPR056433">
    <property type="entry name" value="DmsR-like_N"/>
</dbReference>
<dbReference type="Gene3D" id="1.10.10.10">
    <property type="entry name" value="Winged helix-like DNA-binding domain superfamily/Winged helix DNA-binding domain"/>
    <property type="match status" value="1"/>
</dbReference>
<reference evidence="5" key="1">
    <citation type="submission" date="2021-06" db="EMBL/GenBank/DDBJ databases">
        <title>Halomicroarcula sp. F24A a new haloarchaeum isolated from saline soil.</title>
        <authorList>
            <person name="Duran-Viseras A."/>
            <person name="Sanchez-Porro C."/>
            <person name="Ventosa A."/>
        </authorList>
    </citation>
    <scope>NUCLEOTIDE SEQUENCE</scope>
    <source>
        <strain evidence="5">F24A</strain>
    </source>
</reference>
<dbReference type="AlphaFoldDB" id="A0A8J8C9P1"/>
<name>A0A8J8C9P1_9EURY</name>
<evidence type="ECO:0000256" key="2">
    <source>
        <dbReference type="ARBA" id="ARBA00023163"/>
    </source>
</evidence>